<feature type="domain" description="Protein arginine N-methyltransferase" evidence="5">
    <location>
        <begin position="243"/>
        <end position="336"/>
    </location>
</feature>
<evidence type="ECO:0000256" key="4">
    <source>
        <dbReference type="PROSITE-ProRule" id="PRU01015"/>
    </source>
</evidence>
<organism evidence="6 7">
    <name type="scientific">Steinernema glaseri</name>
    <dbReference type="NCBI Taxonomy" id="37863"/>
    <lineage>
        <taxon>Eukaryota</taxon>
        <taxon>Metazoa</taxon>
        <taxon>Ecdysozoa</taxon>
        <taxon>Nematoda</taxon>
        <taxon>Chromadorea</taxon>
        <taxon>Rhabditida</taxon>
        <taxon>Tylenchina</taxon>
        <taxon>Panagrolaimomorpha</taxon>
        <taxon>Strongyloidoidea</taxon>
        <taxon>Steinernematidae</taxon>
        <taxon>Steinernema</taxon>
    </lineage>
</organism>
<proteinExistence type="predicted"/>
<dbReference type="PANTHER" id="PTHR11006:SF60">
    <property type="entry name" value="PROTEIN ARGININE N-METHYLTRANSFERASE 9"/>
    <property type="match status" value="1"/>
</dbReference>
<accession>A0A1I7XWP3</accession>
<dbReference type="InterPro" id="IPR029063">
    <property type="entry name" value="SAM-dependent_MTases_sf"/>
</dbReference>
<evidence type="ECO:0000259" key="5">
    <source>
        <dbReference type="Pfam" id="PF22528"/>
    </source>
</evidence>
<keyword evidence="1 4" id="KW-0489">Methyltransferase</keyword>
<sequence>MGPARYGKYYMAMTLLRENLSRVADVEERCKLISKMQDITEKSFDAWHFYMVNDEKRNLAFKRAIESAIQENPADRRSVLDIGCGSGLLSAYANQSDASRILAVEENETMHSIAEEVFRRNSCENVNLLKCHSSLVKLDDKEKCDILVTETLDCAAFGEGIISTIYDAHCRLLTPNPVVIPSKVDVFFSVASSSDFIKMHAVENDSGIILSSYVDRPVLSSREPYWCCYLDDLKDECVFHSDTIPALTVDFQDVASLKNIISEGLHKNFDVQITKSGEITALVAWWRANLFGDIEIDTAPSNDTCWQQAIFPFPKPLSVNEGQTLKVTMTLKKDALRFCVDQDFTEKFASCSVSDEGFMMQMNSDDIARFIWSHTSDLPRTARILDMTNIPTISKQLQEKFPKVYSHCSGDDAIQVGKRMCLRSDESAVRDGCDVIVHWPITPHSSLNEGSIAMLSDIMQGAPNALLIPSKVQIVGYLIESEVLIRKTRLDPTAQHGINITALTEFNLLHYQDINLKRLNCTPLSEATVLRDVTFREEMGKCLTTITATQGGKAVGVVYYAIMGDYVSEKEMNCSMVVFQKPMRVDVGSKIKLGSCFVDHKLIFSQV</sequence>
<keyword evidence="3 4" id="KW-0949">S-adenosyl-L-methionine</keyword>
<keyword evidence="2 4" id="KW-0808">Transferase</keyword>
<dbReference type="GO" id="GO:0005634">
    <property type="term" value="C:nucleus"/>
    <property type="evidence" value="ECO:0007669"/>
    <property type="project" value="TreeGrafter"/>
</dbReference>
<dbReference type="Pfam" id="PF06325">
    <property type="entry name" value="PrmA"/>
    <property type="match status" value="1"/>
</dbReference>
<evidence type="ECO:0000256" key="1">
    <source>
        <dbReference type="ARBA" id="ARBA00022603"/>
    </source>
</evidence>
<evidence type="ECO:0000313" key="7">
    <source>
        <dbReference type="WBParaSite" id="L893_g10227.t1"/>
    </source>
</evidence>
<dbReference type="GO" id="GO:0016274">
    <property type="term" value="F:protein-arginine N-methyltransferase activity"/>
    <property type="evidence" value="ECO:0007669"/>
    <property type="project" value="InterPro"/>
</dbReference>
<protein>
    <submittedName>
        <fullName evidence="7">PRMT5_C domain-containing protein</fullName>
    </submittedName>
</protein>
<dbReference type="InterPro" id="IPR055135">
    <property type="entry name" value="PRMT_dom"/>
</dbReference>
<dbReference type="Gene3D" id="3.40.50.150">
    <property type="entry name" value="Vaccinia Virus protein VP39"/>
    <property type="match status" value="1"/>
</dbReference>
<dbReference type="GO" id="GO:0042054">
    <property type="term" value="F:histone methyltransferase activity"/>
    <property type="evidence" value="ECO:0007669"/>
    <property type="project" value="TreeGrafter"/>
</dbReference>
<evidence type="ECO:0000256" key="2">
    <source>
        <dbReference type="ARBA" id="ARBA00022679"/>
    </source>
</evidence>
<reference evidence="7" key="1">
    <citation type="submission" date="2016-11" db="UniProtKB">
        <authorList>
            <consortium name="WormBaseParasite"/>
        </authorList>
    </citation>
    <scope>IDENTIFICATION</scope>
</reference>
<dbReference type="CDD" id="cd02440">
    <property type="entry name" value="AdoMet_MTases"/>
    <property type="match status" value="1"/>
</dbReference>
<dbReference type="Proteomes" id="UP000095287">
    <property type="component" value="Unplaced"/>
</dbReference>
<name>A0A1I7XWP3_9BILA</name>
<evidence type="ECO:0000256" key="3">
    <source>
        <dbReference type="ARBA" id="ARBA00022691"/>
    </source>
</evidence>
<dbReference type="GO" id="GO:0032259">
    <property type="term" value="P:methylation"/>
    <property type="evidence" value="ECO:0007669"/>
    <property type="project" value="UniProtKB-KW"/>
</dbReference>
<dbReference type="WBParaSite" id="L893_g10227.t1">
    <property type="protein sequence ID" value="L893_g10227.t1"/>
    <property type="gene ID" value="L893_g10227"/>
</dbReference>
<dbReference type="PANTHER" id="PTHR11006">
    <property type="entry name" value="PROTEIN ARGININE N-METHYLTRANSFERASE"/>
    <property type="match status" value="1"/>
</dbReference>
<keyword evidence="6" id="KW-1185">Reference proteome</keyword>
<dbReference type="Pfam" id="PF22528">
    <property type="entry name" value="PRMT_C"/>
    <property type="match status" value="1"/>
</dbReference>
<dbReference type="Gene3D" id="2.70.160.11">
    <property type="entry name" value="Hnrnp arginine n-methyltransferase1"/>
    <property type="match status" value="1"/>
</dbReference>
<dbReference type="AlphaFoldDB" id="A0A1I7XWP3"/>
<dbReference type="PROSITE" id="PS51678">
    <property type="entry name" value="SAM_MT_PRMT"/>
    <property type="match status" value="1"/>
</dbReference>
<dbReference type="InterPro" id="IPR025799">
    <property type="entry name" value="Arg_MeTrfase"/>
</dbReference>
<evidence type="ECO:0000313" key="6">
    <source>
        <dbReference type="Proteomes" id="UP000095287"/>
    </source>
</evidence>
<dbReference type="SUPFAM" id="SSF53335">
    <property type="entry name" value="S-adenosyl-L-methionine-dependent methyltransferases"/>
    <property type="match status" value="1"/>
</dbReference>